<protein>
    <submittedName>
        <fullName evidence="5">FadR family transcriptional regulator</fullName>
    </submittedName>
</protein>
<dbReference type="AlphaFoldDB" id="A0A2S7J147"/>
<evidence type="ECO:0000256" key="2">
    <source>
        <dbReference type="ARBA" id="ARBA00023125"/>
    </source>
</evidence>
<dbReference type="RefSeq" id="WP_104755340.1">
    <property type="nucleotide sequence ID" value="NZ_JBHEEO010000015.1"/>
</dbReference>
<dbReference type="PANTHER" id="PTHR43537:SF5">
    <property type="entry name" value="UXU OPERON TRANSCRIPTIONAL REGULATOR"/>
    <property type="match status" value="1"/>
</dbReference>
<dbReference type="SUPFAM" id="SSF46785">
    <property type="entry name" value="Winged helix' DNA-binding domain"/>
    <property type="match status" value="1"/>
</dbReference>
<sequence length="229" mass="25584">MTDRVPTAEAMQRMQKLLVEQNFGPQDKIPPERVLSATLGCSRETTRKVLRQLEIEGVVWRHQGKGTFMGPPASTIERPIDRIIESASAQDLMDARLVYEPALAAAAAQYATQDDLASLRKLALATGTAHDWREYERLDDAFHKAVARSSGNALLAVIFSSLASVRGRSTWQRRHDAIFREARKREYATEQSAMHLAIVDAIEARQSDRAHQAMRAHLEAIRTLALTSP</sequence>
<dbReference type="OrthoDB" id="9812645at2"/>
<keyword evidence="1" id="KW-0805">Transcription regulation</keyword>
<comment type="caution">
    <text evidence="5">The sequence shown here is derived from an EMBL/GenBank/DDBJ whole genome shotgun (WGS) entry which is preliminary data.</text>
</comment>
<organism evidence="5 6">
    <name type="scientific">Brucella oryzae</name>
    <dbReference type="NCBI Taxonomy" id="335286"/>
    <lineage>
        <taxon>Bacteria</taxon>
        <taxon>Pseudomonadati</taxon>
        <taxon>Pseudomonadota</taxon>
        <taxon>Alphaproteobacteria</taxon>
        <taxon>Hyphomicrobiales</taxon>
        <taxon>Brucellaceae</taxon>
        <taxon>Brucella/Ochrobactrum group</taxon>
        <taxon>Brucella</taxon>
    </lineage>
</organism>
<name>A0A2S7J147_9HYPH</name>
<dbReference type="CDD" id="cd07377">
    <property type="entry name" value="WHTH_GntR"/>
    <property type="match status" value="1"/>
</dbReference>
<feature type="domain" description="HTH gntR-type" evidence="4">
    <location>
        <begin position="4"/>
        <end position="72"/>
    </location>
</feature>
<evidence type="ECO:0000313" key="5">
    <source>
        <dbReference type="EMBL" id="PQA73930.1"/>
    </source>
</evidence>
<evidence type="ECO:0000256" key="1">
    <source>
        <dbReference type="ARBA" id="ARBA00023015"/>
    </source>
</evidence>
<keyword evidence="2" id="KW-0238">DNA-binding</keyword>
<dbReference type="EMBL" id="PTRC01000014">
    <property type="protein sequence ID" value="PQA73930.1"/>
    <property type="molecule type" value="Genomic_DNA"/>
</dbReference>
<dbReference type="InterPro" id="IPR036390">
    <property type="entry name" value="WH_DNA-bd_sf"/>
</dbReference>
<evidence type="ECO:0000313" key="6">
    <source>
        <dbReference type="Proteomes" id="UP000238493"/>
    </source>
</evidence>
<accession>A0A2S7J147</accession>
<proteinExistence type="predicted"/>
<dbReference type="Pfam" id="PF07729">
    <property type="entry name" value="FCD"/>
    <property type="match status" value="1"/>
</dbReference>
<dbReference type="InterPro" id="IPR036388">
    <property type="entry name" value="WH-like_DNA-bd_sf"/>
</dbReference>
<dbReference type="PANTHER" id="PTHR43537">
    <property type="entry name" value="TRANSCRIPTIONAL REGULATOR, GNTR FAMILY"/>
    <property type="match status" value="1"/>
</dbReference>
<dbReference type="InterPro" id="IPR000524">
    <property type="entry name" value="Tscrpt_reg_HTH_GntR"/>
</dbReference>
<dbReference type="PROSITE" id="PS50949">
    <property type="entry name" value="HTH_GNTR"/>
    <property type="match status" value="1"/>
</dbReference>
<dbReference type="Gene3D" id="1.20.120.530">
    <property type="entry name" value="GntR ligand-binding domain-like"/>
    <property type="match status" value="1"/>
</dbReference>
<reference evidence="5 6" key="1">
    <citation type="submission" date="2018-02" db="EMBL/GenBank/DDBJ databases">
        <title>Draft genome sequence of Ochrobactrum oryzae found in Brazil.</title>
        <authorList>
            <person name="Cerdeira L."/>
            <person name="Andrade F."/>
            <person name="Zacariotto T."/>
            <person name="Barbosa B."/>
            <person name="Santos S."/>
            <person name="Cassetari V."/>
            <person name="Lincopan N."/>
        </authorList>
    </citation>
    <scope>NUCLEOTIDE SEQUENCE [LARGE SCALE GENOMIC DNA]</scope>
    <source>
        <strain evidence="5 6">OA447</strain>
    </source>
</reference>
<dbReference type="SUPFAM" id="SSF48008">
    <property type="entry name" value="GntR ligand-binding domain-like"/>
    <property type="match status" value="1"/>
</dbReference>
<evidence type="ECO:0000256" key="3">
    <source>
        <dbReference type="ARBA" id="ARBA00023163"/>
    </source>
</evidence>
<dbReference type="SMART" id="SM00895">
    <property type="entry name" value="FCD"/>
    <property type="match status" value="1"/>
</dbReference>
<evidence type="ECO:0000259" key="4">
    <source>
        <dbReference type="PROSITE" id="PS50949"/>
    </source>
</evidence>
<dbReference type="InterPro" id="IPR008920">
    <property type="entry name" value="TF_FadR/GntR_C"/>
</dbReference>
<dbReference type="GO" id="GO:0003700">
    <property type="term" value="F:DNA-binding transcription factor activity"/>
    <property type="evidence" value="ECO:0007669"/>
    <property type="project" value="InterPro"/>
</dbReference>
<dbReference type="InterPro" id="IPR011711">
    <property type="entry name" value="GntR_C"/>
</dbReference>
<keyword evidence="6" id="KW-1185">Reference proteome</keyword>
<keyword evidence="3" id="KW-0804">Transcription</keyword>
<dbReference type="Pfam" id="PF00392">
    <property type="entry name" value="GntR"/>
    <property type="match status" value="1"/>
</dbReference>
<dbReference type="GO" id="GO:0003677">
    <property type="term" value="F:DNA binding"/>
    <property type="evidence" value="ECO:0007669"/>
    <property type="project" value="UniProtKB-KW"/>
</dbReference>
<dbReference type="Gene3D" id="1.10.10.10">
    <property type="entry name" value="Winged helix-like DNA-binding domain superfamily/Winged helix DNA-binding domain"/>
    <property type="match status" value="1"/>
</dbReference>
<dbReference type="SMART" id="SM00345">
    <property type="entry name" value="HTH_GNTR"/>
    <property type="match status" value="1"/>
</dbReference>
<dbReference type="PRINTS" id="PR00035">
    <property type="entry name" value="HTHGNTR"/>
</dbReference>
<dbReference type="Proteomes" id="UP000238493">
    <property type="component" value="Unassembled WGS sequence"/>
</dbReference>
<gene>
    <name evidence="5" type="ORF">C3731_08930</name>
</gene>